<dbReference type="AlphaFoldDB" id="A0A5C5ZSK0"/>
<dbReference type="RefSeq" id="WP_146396327.1">
    <property type="nucleotide sequence ID" value="NZ_SJPQ01000001.1"/>
</dbReference>
<accession>A0A5C5ZSK0</accession>
<dbReference type="Proteomes" id="UP000315440">
    <property type="component" value="Unassembled WGS sequence"/>
</dbReference>
<reference evidence="2 3" key="1">
    <citation type="submission" date="2019-02" db="EMBL/GenBank/DDBJ databases">
        <title>Deep-cultivation of Planctomycetes and their phenomic and genomic characterization uncovers novel biology.</title>
        <authorList>
            <person name="Wiegand S."/>
            <person name="Jogler M."/>
            <person name="Boedeker C."/>
            <person name="Pinto D."/>
            <person name="Vollmers J."/>
            <person name="Rivas-Marin E."/>
            <person name="Kohn T."/>
            <person name="Peeters S.H."/>
            <person name="Heuer A."/>
            <person name="Rast P."/>
            <person name="Oberbeckmann S."/>
            <person name="Bunk B."/>
            <person name="Jeske O."/>
            <person name="Meyerdierks A."/>
            <person name="Storesund J.E."/>
            <person name="Kallscheuer N."/>
            <person name="Luecker S."/>
            <person name="Lage O.M."/>
            <person name="Pohl T."/>
            <person name="Merkel B.J."/>
            <person name="Hornburger P."/>
            <person name="Mueller R.-W."/>
            <person name="Bruemmer F."/>
            <person name="Labrenz M."/>
            <person name="Spormann A.M."/>
            <person name="Op Den Camp H."/>
            <person name="Overmann J."/>
            <person name="Amann R."/>
            <person name="Jetten M.S.M."/>
            <person name="Mascher T."/>
            <person name="Medema M.H."/>
            <person name="Devos D.P."/>
            <person name="Kaster A.-K."/>
            <person name="Ovreas L."/>
            <person name="Rohde M."/>
            <person name="Galperin M.Y."/>
            <person name="Jogler C."/>
        </authorList>
    </citation>
    <scope>NUCLEOTIDE SEQUENCE [LARGE SCALE GENOMIC DNA]</scope>
    <source>
        <strain evidence="2 3">Mal64</strain>
    </source>
</reference>
<evidence type="ECO:0000313" key="3">
    <source>
        <dbReference type="Proteomes" id="UP000315440"/>
    </source>
</evidence>
<dbReference type="OrthoDB" id="271804at2"/>
<evidence type="ECO:0000256" key="1">
    <source>
        <dbReference type="SAM" id="MobiDB-lite"/>
    </source>
</evidence>
<comment type="caution">
    <text evidence="2">The sequence shown here is derived from an EMBL/GenBank/DDBJ whole genome shotgun (WGS) entry which is preliminary data.</text>
</comment>
<keyword evidence="3" id="KW-1185">Reference proteome</keyword>
<feature type="region of interest" description="Disordered" evidence="1">
    <location>
        <begin position="301"/>
        <end position="338"/>
    </location>
</feature>
<protein>
    <submittedName>
        <fullName evidence="2">Uncharacterized protein</fullName>
    </submittedName>
</protein>
<dbReference type="EMBL" id="SJPQ01000001">
    <property type="protein sequence ID" value="TWT90035.1"/>
    <property type="molecule type" value="Genomic_DNA"/>
</dbReference>
<proteinExistence type="predicted"/>
<organism evidence="2 3">
    <name type="scientific">Pseudobythopirellula maris</name>
    <dbReference type="NCBI Taxonomy" id="2527991"/>
    <lineage>
        <taxon>Bacteria</taxon>
        <taxon>Pseudomonadati</taxon>
        <taxon>Planctomycetota</taxon>
        <taxon>Planctomycetia</taxon>
        <taxon>Pirellulales</taxon>
        <taxon>Lacipirellulaceae</taxon>
        <taxon>Pseudobythopirellula</taxon>
    </lineage>
</organism>
<evidence type="ECO:0000313" key="2">
    <source>
        <dbReference type="EMBL" id="TWT90035.1"/>
    </source>
</evidence>
<sequence length="338" mass="37118">MGNRLFTAAVLTTWAASMSWLLFAKILPQMYRGEPPATLAMHDSRPVAWEIEFGGKKCGEAVSQTVDGVLGAKEVHSLVRLRDIPVAQVAPPWMAGLVQSLGGVSLTMRTRAMLDSIGKLSSFNAKIEVNDIPDHVTLSGRVNKGTFVVKARVSGFTKEMEFAWPEDGVLSTELIPDTKLLHASVGRKWVREVYNPFGTPRSPVEMIEAEVMEQVRITHHGDLVNARRIEYRASPTAGVSSDNRLRAELWVSDDGRILRQHAYFVSTKLMFERMDERSSNQIAHDLLELARYAVVDQAERPAEESTASVPTWEAGGGAGFRPIGTEADSPAAHPSGVN</sequence>
<name>A0A5C5ZSK0_9BACT</name>
<gene>
    <name evidence="2" type="ORF">Mal64_04180</name>
</gene>